<comment type="caution">
    <text evidence="1">Lacks conserved residue(s) required for the propagation of feature annotation.</text>
</comment>
<reference evidence="5" key="1">
    <citation type="submission" date="2011-07" db="EMBL/GenBank/DDBJ databases">
        <authorList>
            <consortium name="Caenorhabditis brenneri Sequencing and Analysis Consortium"/>
            <person name="Wilson R.K."/>
        </authorList>
    </citation>
    <scope>NUCLEOTIDE SEQUENCE [LARGE SCALE GENOMIC DNA]</scope>
    <source>
        <strain evidence="5">PB2801</strain>
    </source>
</reference>
<dbReference type="OrthoDB" id="10634622at2759"/>
<dbReference type="InterPro" id="IPR003582">
    <property type="entry name" value="ShKT_dom"/>
</dbReference>
<dbReference type="SMART" id="SM00254">
    <property type="entry name" value="ShKT"/>
    <property type="match status" value="2"/>
</dbReference>
<name>G0NN61_CAEBE</name>
<evidence type="ECO:0000313" key="5">
    <source>
        <dbReference type="Proteomes" id="UP000008068"/>
    </source>
</evidence>
<dbReference type="InParanoid" id="G0NN61"/>
<evidence type="ECO:0000313" key="4">
    <source>
        <dbReference type="EMBL" id="EGT34363.1"/>
    </source>
</evidence>
<dbReference type="HOGENOM" id="CLU_1612258_0_0_1"/>
<feature type="chain" id="PRO_5013175317" description="ShKT domain-containing protein" evidence="2">
    <location>
        <begin position="16"/>
        <end position="165"/>
    </location>
</feature>
<evidence type="ECO:0000259" key="3">
    <source>
        <dbReference type="PROSITE" id="PS51670"/>
    </source>
</evidence>
<organism evidence="5">
    <name type="scientific">Caenorhabditis brenneri</name>
    <name type="common">Nematode worm</name>
    <dbReference type="NCBI Taxonomy" id="135651"/>
    <lineage>
        <taxon>Eukaryota</taxon>
        <taxon>Metazoa</taxon>
        <taxon>Ecdysozoa</taxon>
        <taxon>Nematoda</taxon>
        <taxon>Chromadorea</taxon>
        <taxon>Rhabditida</taxon>
        <taxon>Rhabditina</taxon>
        <taxon>Rhabditomorpha</taxon>
        <taxon>Rhabditoidea</taxon>
        <taxon>Rhabditidae</taxon>
        <taxon>Peloderinae</taxon>
        <taxon>Caenorhabditis</taxon>
    </lineage>
</organism>
<dbReference type="AlphaFoldDB" id="G0NN61"/>
<accession>G0NN61</accession>
<dbReference type="Gene3D" id="1.10.10.1940">
    <property type="match status" value="2"/>
</dbReference>
<dbReference type="PANTHER" id="PTHR21724">
    <property type="entry name" value="SHKT DOMAIN-CONTAINING PROTEIN"/>
    <property type="match status" value="1"/>
</dbReference>
<dbReference type="EMBL" id="GL379912">
    <property type="protein sequence ID" value="EGT34363.1"/>
    <property type="molecule type" value="Genomic_DNA"/>
</dbReference>
<dbReference type="PANTHER" id="PTHR21724:SF93">
    <property type="entry name" value="SHKT DOMAIN-CONTAINING PROTEIN"/>
    <property type="match status" value="1"/>
</dbReference>
<dbReference type="Proteomes" id="UP000008068">
    <property type="component" value="Unassembled WGS sequence"/>
</dbReference>
<dbReference type="PROSITE" id="PS51670">
    <property type="entry name" value="SHKT"/>
    <property type="match status" value="1"/>
</dbReference>
<gene>
    <name evidence="4" type="ORF">CAEBREN_25653</name>
</gene>
<sequence length="165" mass="18642">MLGLLCFLVFGSALGQITDDFSCTYQVSYPSIDAFLEVEASEPLLRLRHCMFQQRTRCSMPSDVSRNNYRSRISRIWKFAPRIDCNTVTLAMCQSSVWRQVLTEDCPTVCGFCPTKPYVVEDPCMTYSPDAVPNCQAWALVGFCTSPSYTVAQKKQYCSTTCKLC</sequence>
<dbReference type="Pfam" id="PF01549">
    <property type="entry name" value="ShK"/>
    <property type="match status" value="2"/>
</dbReference>
<feature type="domain" description="ShKT" evidence="3">
    <location>
        <begin position="124"/>
        <end position="165"/>
    </location>
</feature>
<protein>
    <recommendedName>
        <fullName evidence="3">ShKT domain-containing protein</fullName>
    </recommendedName>
</protein>
<evidence type="ECO:0000256" key="2">
    <source>
        <dbReference type="SAM" id="SignalP"/>
    </source>
</evidence>
<keyword evidence="5" id="KW-1185">Reference proteome</keyword>
<feature type="signal peptide" evidence="2">
    <location>
        <begin position="1"/>
        <end position="15"/>
    </location>
</feature>
<evidence type="ECO:0000256" key="1">
    <source>
        <dbReference type="PROSITE-ProRule" id="PRU01005"/>
    </source>
</evidence>
<keyword evidence="2" id="KW-0732">Signal</keyword>
<proteinExistence type="predicted"/>